<keyword evidence="5" id="KW-0489">Methyltransferase</keyword>
<keyword evidence="6" id="KW-1185">Reference proteome</keyword>
<evidence type="ECO:0000313" key="5">
    <source>
        <dbReference type="EMBL" id="ABQ86363.1"/>
    </source>
</evidence>
<evidence type="ECO:0000256" key="2">
    <source>
        <dbReference type="ARBA" id="ARBA00022747"/>
    </source>
</evidence>
<dbReference type="PATRIC" id="fig|420247.28.peg.162"/>
<name>A5UJI5_METS3</name>
<evidence type="ECO:0000259" key="4">
    <source>
        <dbReference type="Pfam" id="PF01420"/>
    </source>
</evidence>
<sequence length="199" mass="23295">MDSDYISIVKDGSGVGNISFHEKNTSVVNTSQYILPKENLNIHFIFYLLQTINLNKYKTGSTIPHIYFKDYSIEKVKIPKYDEQKKIGILLKNLDAKIEILDNKLQMCQNFKKYLMQQIFTQKLRFTDYIEEWKTIKLKDVGEINTGNTPSTKVNEYYSPKKYLWVTPSDISSKYIFDTAKRLSDEGAKKGRFVKKIVY</sequence>
<dbReference type="InterPro" id="IPR000055">
    <property type="entry name" value="Restrct_endonuc_typeI_TRD"/>
</dbReference>
<comment type="similarity">
    <text evidence="1">Belongs to the type-I restriction system S methylase family.</text>
</comment>
<gene>
    <name evidence="5" type="ordered locus">Msm_0158</name>
</gene>
<dbReference type="Gene3D" id="1.10.287.1120">
    <property type="entry name" value="Bipartite methylase S protein"/>
    <property type="match status" value="1"/>
</dbReference>
<dbReference type="KEGG" id="msi:Msm_0158"/>
<dbReference type="InterPro" id="IPR052021">
    <property type="entry name" value="Type-I_RS_S_subunit"/>
</dbReference>
<dbReference type="EnsemblBacteria" id="ABQ86363">
    <property type="protein sequence ID" value="ABQ86363"/>
    <property type="gene ID" value="Msm_0158"/>
</dbReference>
<evidence type="ECO:0000256" key="3">
    <source>
        <dbReference type="ARBA" id="ARBA00023125"/>
    </source>
</evidence>
<accession>A5UJI5</accession>
<dbReference type="AlphaFoldDB" id="A5UJI5"/>
<organism evidence="5 6">
    <name type="scientific">Methanobrevibacter smithii (strain ATCC 35061 / DSM 861 / OCM 144 / PS)</name>
    <dbReference type="NCBI Taxonomy" id="420247"/>
    <lineage>
        <taxon>Archaea</taxon>
        <taxon>Methanobacteriati</taxon>
        <taxon>Methanobacteriota</taxon>
        <taxon>Methanomada group</taxon>
        <taxon>Methanobacteria</taxon>
        <taxon>Methanobacteriales</taxon>
        <taxon>Methanobacteriaceae</taxon>
        <taxon>Methanobrevibacter</taxon>
    </lineage>
</organism>
<dbReference type="PANTHER" id="PTHR30408">
    <property type="entry name" value="TYPE-1 RESTRICTION ENZYME ECOKI SPECIFICITY PROTEIN"/>
    <property type="match status" value="1"/>
</dbReference>
<dbReference type="STRING" id="420247.Msm_0158"/>
<dbReference type="PANTHER" id="PTHR30408:SF12">
    <property type="entry name" value="TYPE I RESTRICTION ENZYME MJAVIII SPECIFICITY SUBUNIT"/>
    <property type="match status" value="1"/>
</dbReference>
<dbReference type="GO" id="GO:0009307">
    <property type="term" value="P:DNA restriction-modification system"/>
    <property type="evidence" value="ECO:0007669"/>
    <property type="project" value="UniProtKB-KW"/>
</dbReference>
<dbReference type="Pfam" id="PF01420">
    <property type="entry name" value="Methylase_S"/>
    <property type="match status" value="2"/>
</dbReference>
<dbReference type="GO" id="GO:0003677">
    <property type="term" value="F:DNA binding"/>
    <property type="evidence" value="ECO:0007669"/>
    <property type="project" value="UniProtKB-KW"/>
</dbReference>
<dbReference type="BioCyc" id="MSMI420247:GHWZ-159-MONOMER"/>
<proteinExistence type="inferred from homology"/>
<keyword evidence="5" id="KW-0808">Transferase</keyword>
<evidence type="ECO:0000313" key="6">
    <source>
        <dbReference type="Proteomes" id="UP000001992"/>
    </source>
</evidence>
<dbReference type="InterPro" id="IPR044946">
    <property type="entry name" value="Restrct_endonuc_typeI_TRD_sf"/>
</dbReference>
<feature type="domain" description="Type I restriction modification DNA specificity" evidence="4">
    <location>
        <begin position="131"/>
        <end position="174"/>
    </location>
</feature>
<keyword evidence="2" id="KW-0680">Restriction system</keyword>
<evidence type="ECO:0000256" key="1">
    <source>
        <dbReference type="ARBA" id="ARBA00010923"/>
    </source>
</evidence>
<keyword evidence="3" id="KW-0238">DNA-binding</keyword>
<dbReference type="HOGENOM" id="CLU_1369549_0_0_2"/>
<dbReference type="GO" id="GO:0032259">
    <property type="term" value="P:methylation"/>
    <property type="evidence" value="ECO:0007669"/>
    <property type="project" value="UniProtKB-KW"/>
</dbReference>
<reference evidence="5 6" key="1">
    <citation type="journal article" date="2007" name="Proc. Natl. Acad. Sci. U.S.A.">
        <title>Genomic and metabolic adaptations of Methanobrevibacter smithii to the human gut.</title>
        <authorList>
            <person name="Samuel B.S."/>
            <person name="Hansen E.E."/>
            <person name="Manchester J.K."/>
            <person name="Coutinho P.M."/>
            <person name="Henrissat B."/>
            <person name="Fulton R."/>
            <person name="Latreille P."/>
            <person name="Kim K."/>
            <person name="Wilson R.K."/>
            <person name="Gordon J.I."/>
        </authorList>
    </citation>
    <scope>NUCLEOTIDE SEQUENCE [LARGE SCALE GENOMIC DNA]</scope>
    <source>
        <strain evidence="6">ATCC 35061 / DSM 861 / OCM 144 / PS</strain>
    </source>
</reference>
<dbReference type="EMBL" id="CP000678">
    <property type="protein sequence ID" value="ABQ86363.1"/>
    <property type="molecule type" value="Genomic_DNA"/>
</dbReference>
<dbReference type="GO" id="GO:0008168">
    <property type="term" value="F:methyltransferase activity"/>
    <property type="evidence" value="ECO:0007669"/>
    <property type="project" value="UniProtKB-KW"/>
</dbReference>
<dbReference type="REBASE" id="15572">
    <property type="entry name" value="S.MsmAORF157P"/>
</dbReference>
<dbReference type="eggNOG" id="arCOG02626">
    <property type="taxonomic scope" value="Archaea"/>
</dbReference>
<dbReference type="SUPFAM" id="SSF116734">
    <property type="entry name" value="DNA methylase specificity domain"/>
    <property type="match status" value="2"/>
</dbReference>
<protein>
    <submittedName>
        <fullName evidence="5">Type I restriction-modification system methylase, subunit S</fullName>
    </submittedName>
</protein>
<feature type="domain" description="Type I restriction modification DNA specificity" evidence="4">
    <location>
        <begin position="6"/>
        <end position="105"/>
    </location>
</feature>
<dbReference type="Proteomes" id="UP000001992">
    <property type="component" value="Chromosome"/>
</dbReference>
<dbReference type="Gene3D" id="3.90.220.20">
    <property type="entry name" value="DNA methylase specificity domains"/>
    <property type="match status" value="2"/>
</dbReference>